<proteinExistence type="predicted"/>
<name>A0A820JV00_9BILA</name>
<feature type="non-terminal residue" evidence="1">
    <location>
        <position position="142"/>
    </location>
</feature>
<evidence type="ECO:0000313" key="1">
    <source>
        <dbReference type="EMBL" id="CAF4331687.1"/>
    </source>
</evidence>
<accession>A0A820JV00</accession>
<dbReference type="Gene3D" id="1.20.120.1240">
    <property type="entry name" value="Dynamin, middle domain"/>
    <property type="match status" value="1"/>
</dbReference>
<gene>
    <name evidence="1" type="ORF">FNK824_LOCUS41702</name>
</gene>
<organism evidence="1 2">
    <name type="scientific">Rotaria sordida</name>
    <dbReference type="NCBI Taxonomy" id="392033"/>
    <lineage>
        <taxon>Eukaryota</taxon>
        <taxon>Metazoa</taxon>
        <taxon>Spiralia</taxon>
        <taxon>Gnathifera</taxon>
        <taxon>Rotifera</taxon>
        <taxon>Eurotatoria</taxon>
        <taxon>Bdelloidea</taxon>
        <taxon>Philodinida</taxon>
        <taxon>Philodinidae</taxon>
        <taxon>Rotaria</taxon>
    </lineage>
</organism>
<dbReference type="Proteomes" id="UP000663874">
    <property type="component" value="Unassembled WGS sequence"/>
</dbReference>
<dbReference type="AlphaFoldDB" id="A0A820JV00"/>
<sequence>MNILSENDCEECHDDILLLKLLPIFRRIAISYLNDKKQTVNDQLKELIRLEKHDPYTLNNYYMETISKCKEHLAEKRAKSTTEKKKSSSTTDHDDILMFDSISNDDQAVQDMLISIYAYWKLLVKRFIDYAALSLRAGCVFD</sequence>
<reference evidence="1" key="1">
    <citation type="submission" date="2021-02" db="EMBL/GenBank/DDBJ databases">
        <authorList>
            <person name="Nowell W R."/>
        </authorList>
    </citation>
    <scope>NUCLEOTIDE SEQUENCE</scope>
</reference>
<dbReference type="EMBL" id="CAJOBE010042737">
    <property type="protein sequence ID" value="CAF4331687.1"/>
    <property type="molecule type" value="Genomic_DNA"/>
</dbReference>
<comment type="caution">
    <text evidence="1">The sequence shown here is derived from an EMBL/GenBank/DDBJ whole genome shotgun (WGS) entry which is preliminary data.</text>
</comment>
<protein>
    <submittedName>
        <fullName evidence="1">Uncharacterized protein</fullName>
    </submittedName>
</protein>
<evidence type="ECO:0000313" key="2">
    <source>
        <dbReference type="Proteomes" id="UP000663874"/>
    </source>
</evidence>